<dbReference type="InterPro" id="IPR006059">
    <property type="entry name" value="SBP"/>
</dbReference>
<dbReference type="PROSITE" id="PS51257">
    <property type="entry name" value="PROKAR_LIPOPROTEIN"/>
    <property type="match status" value="1"/>
</dbReference>
<reference evidence="5" key="1">
    <citation type="submission" date="2016-10" db="EMBL/GenBank/DDBJ databases">
        <authorList>
            <person name="Varghese N."/>
            <person name="Submissions S."/>
        </authorList>
    </citation>
    <scope>NUCLEOTIDE SEQUENCE [LARGE SCALE GENOMIC DNA]</scope>
    <source>
        <strain evidence="5">M1</strain>
    </source>
</reference>
<keyword evidence="5" id="KW-1185">Reference proteome</keyword>
<dbReference type="GO" id="GO:1901982">
    <property type="term" value="F:maltose binding"/>
    <property type="evidence" value="ECO:0007669"/>
    <property type="project" value="TreeGrafter"/>
</dbReference>
<protein>
    <submittedName>
        <fullName evidence="4">Carbohydrate ABC transporter substrate-binding protein, CUT1 family</fullName>
    </submittedName>
</protein>
<evidence type="ECO:0000313" key="4">
    <source>
        <dbReference type="EMBL" id="SFA54897.1"/>
    </source>
</evidence>
<dbReference type="Pfam" id="PF01547">
    <property type="entry name" value="SBP_bac_1"/>
    <property type="match status" value="1"/>
</dbReference>
<evidence type="ECO:0000256" key="3">
    <source>
        <dbReference type="ARBA" id="ARBA00022729"/>
    </source>
</evidence>
<dbReference type="GO" id="GO:0015768">
    <property type="term" value="P:maltose transport"/>
    <property type="evidence" value="ECO:0007669"/>
    <property type="project" value="TreeGrafter"/>
</dbReference>
<dbReference type="STRING" id="186116.SAMN05192569_10563"/>
<dbReference type="RefSeq" id="WP_090951822.1">
    <property type="nucleotide sequence ID" value="NZ_FOJS01000056.1"/>
</dbReference>
<dbReference type="PANTHER" id="PTHR30061">
    <property type="entry name" value="MALTOSE-BINDING PERIPLASMIC PROTEIN"/>
    <property type="match status" value="1"/>
</dbReference>
<dbReference type="OrthoDB" id="6431346at2"/>
<accession>A0A1I0TT68</accession>
<dbReference type="GO" id="GO:0055052">
    <property type="term" value="C:ATP-binding cassette (ABC) transporter complex, substrate-binding subunit-containing"/>
    <property type="evidence" value="ECO:0007669"/>
    <property type="project" value="TreeGrafter"/>
</dbReference>
<sequence>MKKITASVLSTFILAMGILSGCGKTDQSVGSESNEDKSKVVTIEAQTAAPEITRVENLEKAAEKLNEELKQQGKDIRVKVKTNLFEGSWEEYAKQFMLAFKAKKEPDIYATGHENIGWLADGNYILPLDELKKSKEYSDVFSTLWDSVTYKGHIWGALQDTEARPVFYNKDVLRKLGWSEEQINNLPEKVKNGEFTLDDMTKLAEEAEAKGLVQFGIIHRPVDGPDFHVMVYNFGGKLYDPEENKIVLDKKAVEKQLNYYYEIAQKKLIPGNLTQMEWSSIHKAVVNGKALFYYGGIWNVFNWSQDNFHEKLGKVDEKWINEHFGMMLIPAAEKGGKPITLSHPFVYTVSSQTEHLELVKRLLELVANPALQAEHDVKTFHLPVTKSAAEHPDFKANETLGNVTYMLEYTTFIPNHEGFPKYSKAVFDAIQAVELGKKTPKEALKDLEVQLKNDLGDQLKIVE</sequence>
<evidence type="ECO:0000256" key="1">
    <source>
        <dbReference type="ARBA" id="ARBA00008520"/>
    </source>
</evidence>
<gene>
    <name evidence="4" type="ORF">SAMN05192569_10563</name>
</gene>
<evidence type="ECO:0000256" key="2">
    <source>
        <dbReference type="ARBA" id="ARBA00022448"/>
    </source>
</evidence>
<comment type="similarity">
    <text evidence="1">Belongs to the bacterial solute-binding protein 1 family.</text>
</comment>
<dbReference type="Gene3D" id="3.40.190.10">
    <property type="entry name" value="Periplasmic binding protein-like II"/>
    <property type="match status" value="1"/>
</dbReference>
<dbReference type="EMBL" id="FOJS01000056">
    <property type="protein sequence ID" value="SFA54897.1"/>
    <property type="molecule type" value="Genomic_DNA"/>
</dbReference>
<organism evidence="4 5">
    <name type="scientific">Parageobacillus thermantarcticus</name>
    <dbReference type="NCBI Taxonomy" id="186116"/>
    <lineage>
        <taxon>Bacteria</taxon>
        <taxon>Bacillati</taxon>
        <taxon>Bacillota</taxon>
        <taxon>Bacilli</taxon>
        <taxon>Bacillales</taxon>
        <taxon>Anoxybacillaceae</taxon>
        <taxon>Parageobacillus</taxon>
    </lineage>
</organism>
<dbReference type="AlphaFoldDB" id="A0A1I0TT68"/>
<dbReference type="SUPFAM" id="SSF53850">
    <property type="entry name" value="Periplasmic binding protein-like II"/>
    <property type="match status" value="1"/>
</dbReference>
<dbReference type="GO" id="GO:0042956">
    <property type="term" value="P:maltodextrin transmembrane transport"/>
    <property type="evidence" value="ECO:0007669"/>
    <property type="project" value="TreeGrafter"/>
</dbReference>
<evidence type="ECO:0000313" key="5">
    <source>
        <dbReference type="Proteomes" id="UP000198650"/>
    </source>
</evidence>
<dbReference type="PANTHER" id="PTHR30061:SF50">
    <property type="entry name" value="MALTOSE_MALTODEXTRIN-BINDING PERIPLASMIC PROTEIN"/>
    <property type="match status" value="1"/>
</dbReference>
<name>A0A1I0TT68_9BACL</name>
<keyword evidence="3" id="KW-0732">Signal</keyword>
<proteinExistence type="inferred from homology"/>
<keyword evidence="2" id="KW-0813">Transport</keyword>
<dbReference type="Proteomes" id="UP000198650">
    <property type="component" value="Unassembled WGS sequence"/>
</dbReference>